<feature type="transmembrane region" description="Helical" evidence="1">
    <location>
        <begin position="196"/>
        <end position="212"/>
    </location>
</feature>
<dbReference type="KEGG" id="psoj:PHYSODRAFT_410888"/>
<evidence type="ECO:0000313" key="3">
    <source>
        <dbReference type="Proteomes" id="UP000002640"/>
    </source>
</evidence>
<keyword evidence="1" id="KW-0812">Transmembrane</keyword>
<dbReference type="AlphaFoldDB" id="G4ZTD6"/>
<keyword evidence="1" id="KW-1133">Transmembrane helix</keyword>
<accession>G4ZTD6</accession>
<feature type="non-terminal residue" evidence="2">
    <location>
        <position position="268"/>
    </location>
</feature>
<feature type="transmembrane region" description="Helical" evidence="1">
    <location>
        <begin position="97"/>
        <end position="119"/>
    </location>
</feature>
<feature type="non-terminal residue" evidence="2">
    <location>
        <position position="1"/>
    </location>
</feature>
<sequence>WMTAQVGHRSMYSVERLHALDSYCHKASRLRVIMVCILTPVPALLTMIVYEMIPLQDPTAGWKANYGTWLRYAFLTFMIALGLTFQVKGMSLGISIALWQCITISSLTSACFVAVSLLIASSWTFPIPFSFLLTLPHFVFFLVFWTFVIVGRQWITTTTTKLSQKFQRYVMVATFPSFLAMAYIVLIAAFSTLSEYGQIATVLLLPFVKLFLKNFMAWVSARLEEGVAGIVVFSVELAHALFVTTCMQSARSLIASVVIISFDAMHSI</sequence>
<dbReference type="Proteomes" id="UP000002640">
    <property type="component" value="Unassembled WGS sequence"/>
</dbReference>
<gene>
    <name evidence="2" type="ORF">PHYSODRAFT_410888</name>
</gene>
<name>G4ZTD6_PHYSP</name>
<protein>
    <submittedName>
        <fullName evidence="2">Uncharacterized protein</fullName>
    </submittedName>
</protein>
<keyword evidence="3" id="KW-1185">Reference proteome</keyword>
<reference evidence="2 3" key="1">
    <citation type="journal article" date="2006" name="Science">
        <title>Phytophthora genome sequences uncover evolutionary origins and mechanisms of pathogenesis.</title>
        <authorList>
            <person name="Tyler B.M."/>
            <person name="Tripathy S."/>
            <person name="Zhang X."/>
            <person name="Dehal P."/>
            <person name="Jiang R.H."/>
            <person name="Aerts A."/>
            <person name="Arredondo F.D."/>
            <person name="Baxter L."/>
            <person name="Bensasson D."/>
            <person name="Beynon J.L."/>
            <person name="Chapman J."/>
            <person name="Damasceno C.M."/>
            <person name="Dorrance A.E."/>
            <person name="Dou D."/>
            <person name="Dickerman A.W."/>
            <person name="Dubchak I.L."/>
            <person name="Garbelotto M."/>
            <person name="Gijzen M."/>
            <person name="Gordon S.G."/>
            <person name="Govers F."/>
            <person name="Grunwald N.J."/>
            <person name="Huang W."/>
            <person name="Ivors K.L."/>
            <person name="Jones R.W."/>
            <person name="Kamoun S."/>
            <person name="Krampis K."/>
            <person name="Lamour K.H."/>
            <person name="Lee M.K."/>
            <person name="McDonald W.H."/>
            <person name="Medina M."/>
            <person name="Meijer H.J."/>
            <person name="Nordberg E.K."/>
            <person name="Maclean D.J."/>
            <person name="Ospina-Giraldo M.D."/>
            <person name="Morris P.F."/>
            <person name="Phuntumart V."/>
            <person name="Putnam N.H."/>
            <person name="Rash S."/>
            <person name="Rose J.K."/>
            <person name="Sakihama Y."/>
            <person name="Salamov A.A."/>
            <person name="Savidor A."/>
            <person name="Scheuring C.F."/>
            <person name="Smith B.M."/>
            <person name="Sobral B.W."/>
            <person name="Terry A."/>
            <person name="Torto-Alalibo T.A."/>
            <person name="Win J."/>
            <person name="Xu Z."/>
            <person name="Zhang H."/>
            <person name="Grigoriev I.V."/>
            <person name="Rokhsar D.S."/>
            <person name="Boore J.L."/>
        </authorList>
    </citation>
    <scope>NUCLEOTIDE SEQUENCE [LARGE SCALE GENOMIC DNA]</scope>
    <source>
        <strain evidence="2 3">P6497</strain>
    </source>
</reference>
<dbReference type="EMBL" id="JH159156">
    <property type="protein sequence ID" value="EGZ12900.1"/>
    <property type="molecule type" value="Genomic_DNA"/>
</dbReference>
<dbReference type="RefSeq" id="XP_009530329.1">
    <property type="nucleotide sequence ID" value="XM_009532034.1"/>
</dbReference>
<feature type="transmembrane region" description="Helical" evidence="1">
    <location>
        <begin position="169"/>
        <end position="190"/>
    </location>
</feature>
<dbReference type="GeneID" id="20651682"/>
<feature type="transmembrane region" description="Helical" evidence="1">
    <location>
        <begin position="125"/>
        <end position="148"/>
    </location>
</feature>
<evidence type="ECO:0000313" key="2">
    <source>
        <dbReference type="EMBL" id="EGZ12900.1"/>
    </source>
</evidence>
<dbReference type="InParanoid" id="G4ZTD6"/>
<evidence type="ECO:0000256" key="1">
    <source>
        <dbReference type="SAM" id="Phobius"/>
    </source>
</evidence>
<keyword evidence="1" id="KW-0472">Membrane</keyword>
<feature type="transmembrane region" description="Helical" evidence="1">
    <location>
        <begin position="30"/>
        <end position="49"/>
    </location>
</feature>
<proteinExistence type="predicted"/>
<organism evidence="2 3">
    <name type="scientific">Phytophthora sojae (strain P6497)</name>
    <name type="common">Soybean stem and root rot agent</name>
    <name type="synonym">Phytophthora megasperma f. sp. glycines</name>
    <dbReference type="NCBI Taxonomy" id="1094619"/>
    <lineage>
        <taxon>Eukaryota</taxon>
        <taxon>Sar</taxon>
        <taxon>Stramenopiles</taxon>
        <taxon>Oomycota</taxon>
        <taxon>Peronosporomycetes</taxon>
        <taxon>Peronosporales</taxon>
        <taxon>Peronosporaceae</taxon>
        <taxon>Phytophthora</taxon>
    </lineage>
</organism>
<feature type="transmembrane region" description="Helical" evidence="1">
    <location>
        <begin position="69"/>
        <end position="85"/>
    </location>
</feature>